<protein>
    <submittedName>
        <fullName evidence="1">Uncharacterized protein</fullName>
    </submittedName>
</protein>
<keyword evidence="2" id="KW-1185">Reference proteome</keyword>
<gene>
    <name evidence="1" type="ORF">Vadar_027133</name>
</gene>
<comment type="caution">
    <text evidence="1">The sequence shown here is derived from an EMBL/GenBank/DDBJ whole genome shotgun (WGS) entry which is preliminary data.</text>
</comment>
<dbReference type="Proteomes" id="UP000828048">
    <property type="component" value="Chromosome 1"/>
</dbReference>
<evidence type="ECO:0000313" key="2">
    <source>
        <dbReference type="Proteomes" id="UP000828048"/>
    </source>
</evidence>
<sequence length="387" mass="43963">MGRGRSKRKANQNTTTAVTVTDLPNHIICDILSRLPLNSIFTCKRVCKIWRDLTLDPYFAKLHLSRSPLSIITYCNGTNTNNNSPSSSHFEIFLLDDPPVISRPLSTMKFTAEIDFPYFGIQKVASCNGLILLSNYSSEGDLVITVCNPLRGQHIVLPKPPKSPSHLYNLELGHNPATDQYKVLRLSHTYHPTRLYIDIYTIGIDDEWRSIRDMGQPPAFIFPNFVFLNGALHCIGHENVRFIYSFDIEKEQFGSFPLPSHFGDSFEFLGVVDNRLCIYSEYSLHGWEIWSMNKYGDFGSWTLEWVIDGPNACGFDGCFKPLKMLKDGSLLIMFSNSRSEIKGKKTTLASYNPQTQVLKKIKYRGTLPWRTSVACVPCFFSPMDALK</sequence>
<proteinExistence type="predicted"/>
<dbReference type="EMBL" id="CM037151">
    <property type="protein sequence ID" value="KAH7844354.1"/>
    <property type="molecule type" value="Genomic_DNA"/>
</dbReference>
<organism evidence="1 2">
    <name type="scientific">Vaccinium darrowii</name>
    <dbReference type="NCBI Taxonomy" id="229202"/>
    <lineage>
        <taxon>Eukaryota</taxon>
        <taxon>Viridiplantae</taxon>
        <taxon>Streptophyta</taxon>
        <taxon>Embryophyta</taxon>
        <taxon>Tracheophyta</taxon>
        <taxon>Spermatophyta</taxon>
        <taxon>Magnoliopsida</taxon>
        <taxon>eudicotyledons</taxon>
        <taxon>Gunneridae</taxon>
        <taxon>Pentapetalae</taxon>
        <taxon>asterids</taxon>
        <taxon>Ericales</taxon>
        <taxon>Ericaceae</taxon>
        <taxon>Vaccinioideae</taxon>
        <taxon>Vaccinieae</taxon>
        <taxon>Vaccinium</taxon>
    </lineage>
</organism>
<evidence type="ECO:0000313" key="1">
    <source>
        <dbReference type="EMBL" id="KAH7844354.1"/>
    </source>
</evidence>
<accession>A0ACB7XUE6</accession>
<reference evidence="1 2" key="1">
    <citation type="journal article" date="2021" name="Hortic Res">
        <title>High-quality reference genome and annotation aids understanding of berry development for evergreen blueberry (Vaccinium darrowii).</title>
        <authorList>
            <person name="Yu J."/>
            <person name="Hulse-Kemp A.M."/>
            <person name="Babiker E."/>
            <person name="Staton M."/>
        </authorList>
    </citation>
    <scope>NUCLEOTIDE SEQUENCE [LARGE SCALE GENOMIC DNA]</scope>
    <source>
        <strain evidence="2">cv. NJ 8807/NJ 8810</strain>
        <tissue evidence="1">Young leaf</tissue>
    </source>
</reference>
<name>A0ACB7XUE6_9ERIC</name>